<dbReference type="GO" id="GO:0005840">
    <property type="term" value="C:ribosome"/>
    <property type="evidence" value="ECO:0007669"/>
    <property type="project" value="UniProtKB-KW"/>
</dbReference>
<evidence type="ECO:0000313" key="5">
    <source>
        <dbReference type="EMBL" id="PJC65629.1"/>
    </source>
</evidence>
<dbReference type="InterPro" id="IPR050096">
    <property type="entry name" value="Bacterial_rp_bL28"/>
</dbReference>
<proteinExistence type="inferred from homology"/>
<comment type="caution">
    <text evidence="5">The sequence shown here is derived from an EMBL/GenBank/DDBJ whole genome shotgun (WGS) entry which is preliminary data.</text>
</comment>
<dbReference type="InterPro" id="IPR037147">
    <property type="entry name" value="Ribosomal_bL28_sf"/>
</dbReference>
<protein>
    <recommendedName>
        <fullName evidence="4">Large ribosomal subunit protein bL28</fullName>
    </recommendedName>
</protein>
<evidence type="ECO:0000256" key="3">
    <source>
        <dbReference type="ARBA" id="ARBA00023274"/>
    </source>
</evidence>
<keyword evidence="2 5" id="KW-0689">Ribosomal protein</keyword>
<dbReference type="SUPFAM" id="SSF143800">
    <property type="entry name" value="L28p-like"/>
    <property type="match status" value="1"/>
</dbReference>
<dbReference type="EMBL" id="PFQW01000040">
    <property type="protein sequence ID" value="PJC65629.1"/>
    <property type="molecule type" value="Genomic_DNA"/>
</dbReference>
<dbReference type="InterPro" id="IPR001383">
    <property type="entry name" value="Ribosomal_bL28_bact-type"/>
</dbReference>
<evidence type="ECO:0000313" key="6">
    <source>
        <dbReference type="Proteomes" id="UP000230051"/>
    </source>
</evidence>
<keyword evidence="3" id="KW-0687">Ribonucleoprotein</keyword>
<dbReference type="PANTHER" id="PTHR39080:SF1">
    <property type="entry name" value="LARGE RIBOSOMAL SUBUNIT PROTEIN BL28A"/>
    <property type="match status" value="1"/>
</dbReference>
<dbReference type="GO" id="GO:0003735">
    <property type="term" value="F:structural constituent of ribosome"/>
    <property type="evidence" value="ECO:0007669"/>
    <property type="project" value="InterPro"/>
</dbReference>
<sequence>MAVCSICGKIKISGSKVSHSQRHTKRYFRPNLQKINGAIL</sequence>
<dbReference type="GO" id="GO:0006412">
    <property type="term" value="P:translation"/>
    <property type="evidence" value="ECO:0007669"/>
    <property type="project" value="InterPro"/>
</dbReference>
<reference evidence="6" key="1">
    <citation type="submission" date="2017-09" db="EMBL/GenBank/DDBJ databases">
        <title>Depth-based differentiation of microbial function through sediment-hosted aquifers and enrichment of novel symbionts in the deep terrestrial subsurface.</title>
        <authorList>
            <person name="Probst A.J."/>
            <person name="Ladd B."/>
            <person name="Jarett J.K."/>
            <person name="Geller-Mcgrath D.E."/>
            <person name="Sieber C.M.K."/>
            <person name="Emerson J.B."/>
            <person name="Anantharaman K."/>
            <person name="Thomas B.C."/>
            <person name="Malmstrom R."/>
            <person name="Stieglmeier M."/>
            <person name="Klingl A."/>
            <person name="Woyke T."/>
            <person name="Ryan C.M."/>
            <person name="Banfield J.F."/>
        </authorList>
    </citation>
    <scope>NUCLEOTIDE SEQUENCE [LARGE SCALE GENOMIC DNA]</scope>
</reference>
<accession>A0A2M8G1V5</accession>
<dbReference type="Proteomes" id="UP000230051">
    <property type="component" value="Unassembled WGS sequence"/>
</dbReference>
<dbReference type="AlphaFoldDB" id="A0A2M8G1V5"/>
<dbReference type="Gene3D" id="2.30.170.40">
    <property type="entry name" value="Ribosomal protein L28/L24"/>
    <property type="match status" value="1"/>
</dbReference>
<gene>
    <name evidence="5" type="primary">rpmB</name>
    <name evidence="5" type="ORF">CO019_01705</name>
</gene>
<dbReference type="PANTHER" id="PTHR39080">
    <property type="entry name" value="50S RIBOSOMAL PROTEIN L28"/>
    <property type="match status" value="1"/>
</dbReference>
<comment type="similarity">
    <text evidence="1">Belongs to the bacterial ribosomal protein bL28 family.</text>
</comment>
<dbReference type="NCBIfam" id="TIGR00009">
    <property type="entry name" value="L28"/>
    <property type="match status" value="1"/>
</dbReference>
<evidence type="ECO:0000256" key="1">
    <source>
        <dbReference type="ARBA" id="ARBA00008760"/>
    </source>
</evidence>
<evidence type="ECO:0000256" key="2">
    <source>
        <dbReference type="ARBA" id="ARBA00022980"/>
    </source>
</evidence>
<dbReference type="InterPro" id="IPR034704">
    <property type="entry name" value="Ribosomal_bL28/bL31-like_sf"/>
</dbReference>
<name>A0A2M8G1V5_9BACT</name>
<organism evidence="5 6">
    <name type="scientific">Candidatus Berkelbacteria bacterium CG_4_9_14_0_2_um_filter_42_30</name>
    <dbReference type="NCBI Taxonomy" id="1974506"/>
    <lineage>
        <taxon>Bacteria</taxon>
        <taxon>Candidatus Berkelbacteria</taxon>
    </lineage>
</organism>
<dbReference type="GO" id="GO:1990904">
    <property type="term" value="C:ribonucleoprotein complex"/>
    <property type="evidence" value="ECO:0007669"/>
    <property type="project" value="UniProtKB-KW"/>
</dbReference>
<dbReference type="Pfam" id="PF00830">
    <property type="entry name" value="Ribosomal_L28"/>
    <property type="match status" value="1"/>
</dbReference>
<feature type="non-terminal residue" evidence="5">
    <location>
        <position position="40"/>
    </location>
</feature>
<evidence type="ECO:0000256" key="4">
    <source>
        <dbReference type="ARBA" id="ARBA00035174"/>
    </source>
</evidence>
<dbReference type="InterPro" id="IPR026569">
    <property type="entry name" value="Ribosomal_bL28"/>
</dbReference>